<dbReference type="InterPro" id="IPR011010">
    <property type="entry name" value="DNA_brk_join_enz"/>
</dbReference>
<dbReference type="GO" id="GO:0003677">
    <property type="term" value="F:DNA binding"/>
    <property type="evidence" value="ECO:0007669"/>
    <property type="project" value="UniProtKB-KW"/>
</dbReference>
<dbReference type="GO" id="GO:0015074">
    <property type="term" value="P:DNA integration"/>
    <property type="evidence" value="ECO:0007669"/>
    <property type="project" value="InterPro"/>
</dbReference>
<keyword evidence="2" id="KW-0238">DNA-binding</keyword>
<dbReference type="PROSITE" id="PS51898">
    <property type="entry name" value="TYR_RECOMBINASE"/>
    <property type="match status" value="1"/>
</dbReference>
<comment type="caution">
    <text evidence="5">The sequence shown here is derived from an EMBL/GenBank/DDBJ whole genome shotgun (WGS) entry which is preliminary data.</text>
</comment>
<organism evidence="5 6">
    <name type="scientific">Actinophytocola oryzae</name>
    <dbReference type="NCBI Taxonomy" id="502181"/>
    <lineage>
        <taxon>Bacteria</taxon>
        <taxon>Bacillati</taxon>
        <taxon>Actinomycetota</taxon>
        <taxon>Actinomycetes</taxon>
        <taxon>Pseudonocardiales</taxon>
        <taxon>Pseudonocardiaceae</taxon>
    </lineage>
</organism>
<sequence>MIETRSASTALNKHKGLQQFFKWLMLDEEEIDRSPMERVKQPKTPKKLIPIIRDDDTKKVISTCKGKSFMQVRDEAIIRLYYNTGARLSEVGKLNLDDVDLTTDSVHYHGKGTRDRRVRFGPKTARAISRYLRARDKHKGAGLPDLHE</sequence>
<dbReference type="Gene3D" id="1.10.443.10">
    <property type="entry name" value="Intergrase catalytic core"/>
    <property type="match status" value="1"/>
</dbReference>
<dbReference type="EMBL" id="SOCP01000028">
    <property type="protein sequence ID" value="TDV37744.1"/>
    <property type="molecule type" value="Genomic_DNA"/>
</dbReference>
<name>A0A4R7UUP3_9PSEU</name>
<dbReference type="GO" id="GO:0006310">
    <property type="term" value="P:DNA recombination"/>
    <property type="evidence" value="ECO:0007669"/>
    <property type="project" value="UniProtKB-KW"/>
</dbReference>
<dbReference type="InterPro" id="IPR002104">
    <property type="entry name" value="Integrase_catalytic"/>
</dbReference>
<evidence type="ECO:0000313" key="5">
    <source>
        <dbReference type="EMBL" id="TDV37744.1"/>
    </source>
</evidence>
<dbReference type="InterPro" id="IPR050090">
    <property type="entry name" value="Tyrosine_recombinase_XerCD"/>
</dbReference>
<dbReference type="SUPFAM" id="SSF56349">
    <property type="entry name" value="DNA breaking-rejoining enzymes"/>
    <property type="match status" value="1"/>
</dbReference>
<gene>
    <name evidence="5" type="ORF">CLV71_1287</name>
</gene>
<dbReference type="PANTHER" id="PTHR30349:SF41">
    <property type="entry name" value="INTEGRASE_RECOMBINASE PROTEIN MJ0367-RELATED"/>
    <property type="match status" value="1"/>
</dbReference>
<keyword evidence="6" id="KW-1185">Reference proteome</keyword>
<dbReference type="InterPro" id="IPR013762">
    <property type="entry name" value="Integrase-like_cat_sf"/>
</dbReference>
<dbReference type="AlphaFoldDB" id="A0A4R7UUP3"/>
<dbReference type="Pfam" id="PF00589">
    <property type="entry name" value="Phage_integrase"/>
    <property type="match status" value="1"/>
</dbReference>
<protein>
    <submittedName>
        <fullName evidence="5">Phage integrase family protein</fullName>
    </submittedName>
</protein>
<dbReference type="RefSeq" id="WP_243867401.1">
    <property type="nucleotide sequence ID" value="NZ_SOCP01000028.1"/>
</dbReference>
<evidence type="ECO:0000256" key="2">
    <source>
        <dbReference type="ARBA" id="ARBA00023125"/>
    </source>
</evidence>
<keyword evidence="3" id="KW-0233">DNA recombination</keyword>
<reference evidence="5 6" key="1">
    <citation type="submission" date="2019-03" db="EMBL/GenBank/DDBJ databases">
        <title>Genomic Encyclopedia of Archaeal and Bacterial Type Strains, Phase II (KMG-II): from individual species to whole genera.</title>
        <authorList>
            <person name="Goeker M."/>
        </authorList>
    </citation>
    <scope>NUCLEOTIDE SEQUENCE [LARGE SCALE GENOMIC DNA]</scope>
    <source>
        <strain evidence="5 6">DSM 45499</strain>
    </source>
</reference>
<dbReference type="Proteomes" id="UP000294927">
    <property type="component" value="Unassembled WGS sequence"/>
</dbReference>
<evidence type="ECO:0000313" key="6">
    <source>
        <dbReference type="Proteomes" id="UP000294927"/>
    </source>
</evidence>
<proteinExistence type="inferred from homology"/>
<accession>A0A4R7UUP3</accession>
<comment type="similarity">
    <text evidence="1">Belongs to the 'phage' integrase family.</text>
</comment>
<dbReference type="PANTHER" id="PTHR30349">
    <property type="entry name" value="PHAGE INTEGRASE-RELATED"/>
    <property type="match status" value="1"/>
</dbReference>
<feature type="domain" description="Tyr recombinase" evidence="4">
    <location>
        <begin position="47"/>
        <end position="148"/>
    </location>
</feature>
<evidence type="ECO:0000256" key="1">
    <source>
        <dbReference type="ARBA" id="ARBA00008857"/>
    </source>
</evidence>
<evidence type="ECO:0000259" key="4">
    <source>
        <dbReference type="PROSITE" id="PS51898"/>
    </source>
</evidence>
<evidence type="ECO:0000256" key="3">
    <source>
        <dbReference type="ARBA" id="ARBA00023172"/>
    </source>
</evidence>